<name>A0A940MSL8_9RHOB</name>
<dbReference type="Proteomes" id="UP000675940">
    <property type="component" value="Unassembled WGS sequence"/>
</dbReference>
<evidence type="ECO:0000313" key="2">
    <source>
        <dbReference type="EMBL" id="MBP0485248.1"/>
    </source>
</evidence>
<dbReference type="GO" id="GO:0005524">
    <property type="term" value="F:ATP binding"/>
    <property type="evidence" value="ECO:0007669"/>
    <property type="project" value="InterPro"/>
</dbReference>
<dbReference type="GO" id="GO:0016787">
    <property type="term" value="F:hydrolase activity"/>
    <property type="evidence" value="ECO:0007669"/>
    <property type="project" value="InterPro"/>
</dbReference>
<dbReference type="Pfam" id="PF04851">
    <property type="entry name" value="ResIII"/>
    <property type="match status" value="1"/>
</dbReference>
<feature type="non-terminal residue" evidence="2">
    <location>
        <position position="1"/>
    </location>
</feature>
<keyword evidence="2" id="KW-0347">Helicase</keyword>
<feature type="domain" description="Helicase/UvrB N-terminal" evidence="1">
    <location>
        <begin position="1"/>
        <end position="83"/>
    </location>
</feature>
<dbReference type="AlphaFoldDB" id="A0A940MSL8"/>
<evidence type="ECO:0000259" key="1">
    <source>
        <dbReference type="Pfam" id="PF04851"/>
    </source>
</evidence>
<dbReference type="RefSeq" id="WP_209364278.1">
    <property type="nucleotide sequence ID" value="NZ_JAGISH010000079.1"/>
</dbReference>
<keyword evidence="2" id="KW-0067">ATP-binding</keyword>
<comment type="caution">
    <text evidence="2">The sequence shown here is derived from an EMBL/GenBank/DDBJ whole genome shotgun (WGS) entry which is preliminary data.</text>
</comment>
<evidence type="ECO:0000313" key="3">
    <source>
        <dbReference type="Proteomes" id="UP000675940"/>
    </source>
</evidence>
<organism evidence="2 3">
    <name type="scientific">Sagittula salina</name>
    <dbReference type="NCBI Taxonomy" id="2820268"/>
    <lineage>
        <taxon>Bacteria</taxon>
        <taxon>Pseudomonadati</taxon>
        <taxon>Pseudomonadota</taxon>
        <taxon>Alphaproteobacteria</taxon>
        <taxon>Rhodobacterales</taxon>
        <taxon>Roseobacteraceae</taxon>
        <taxon>Sagittula</taxon>
    </lineage>
</organism>
<accession>A0A940MSL8</accession>
<reference evidence="2" key="1">
    <citation type="submission" date="2021-03" db="EMBL/GenBank/DDBJ databases">
        <title>Sagittula salina sp. nov. strain M10.9X isolated from the marine waste.</title>
        <authorList>
            <person name="Satari L."/>
            <person name="Molina-Menor E."/>
            <person name="Vidal-Verdu A."/>
            <person name="Pascual J."/>
            <person name="Pereto J."/>
            <person name="Porcar M."/>
        </authorList>
    </citation>
    <scope>NUCLEOTIDE SEQUENCE</scope>
    <source>
        <strain evidence="2">M10.9X</strain>
    </source>
</reference>
<keyword evidence="3" id="KW-1185">Reference proteome</keyword>
<protein>
    <submittedName>
        <fullName evidence="2">DEAD/DEAH box helicase family protein</fullName>
    </submittedName>
</protein>
<dbReference type="GO" id="GO:0004386">
    <property type="term" value="F:helicase activity"/>
    <property type="evidence" value="ECO:0007669"/>
    <property type="project" value="UniProtKB-KW"/>
</dbReference>
<dbReference type="GO" id="GO:0003677">
    <property type="term" value="F:DNA binding"/>
    <property type="evidence" value="ECO:0007669"/>
    <property type="project" value="InterPro"/>
</dbReference>
<feature type="non-terminal residue" evidence="2">
    <location>
        <position position="83"/>
    </location>
</feature>
<sequence>AFQIIWRLWKAGAKKRILFLADRNILVDQTKNKDFKPFGQHMTKISNRMIDKSYEIYLSLYQAVTGSEEEKNIYKQFSPEFFD</sequence>
<dbReference type="InterPro" id="IPR006935">
    <property type="entry name" value="Helicase/UvrB_N"/>
</dbReference>
<dbReference type="InterPro" id="IPR027417">
    <property type="entry name" value="P-loop_NTPase"/>
</dbReference>
<dbReference type="EMBL" id="JAGISH010000079">
    <property type="protein sequence ID" value="MBP0485248.1"/>
    <property type="molecule type" value="Genomic_DNA"/>
</dbReference>
<dbReference type="Gene3D" id="3.40.50.300">
    <property type="entry name" value="P-loop containing nucleotide triphosphate hydrolases"/>
    <property type="match status" value="1"/>
</dbReference>
<keyword evidence="2" id="KW-0378">Hydrolase</keyword>
<keyword evidence="2" id="KW-0547">Nucleotide-binding</keyword>
<gene>
    <name evidence="2" type="ORF">J5474_22630</name>
</gene>
<proteinExistence type="predicted"/>